<reference evidence="2" key="1">
    <citation type="submission" date="2023-07" db="EMBL/GenBank/DDBJ databases">
        <authorList>
            <person name="Peng Z."/>
        </authorList>
    </citation>
    <scope>NUCLEOTIDE SEQUENCE</scope>
    <source>
        <strain evidence="2">KP219</strain>
    </source>
</reference>
<gene>
    <name evidence="2" type="primary">dnaG</name>
    <name evidence="2" type="ORF">Q6294_33705</name>
</gene>
<dbReference type="AlphaFoldDB" id="A0AAW8ARZ7"/>
<protein>
    <submittedName>
        <fullName evidence="2">DNA primase</fullName>
        <ecNumber evidence="2">2.7.7.-</ecNumber>
    </submittedName>
</protein>
<dbReference type="PANTHER" id="PTHR30313">
    <property type="entry name" value="DNA PRIMASE"/>
    <property type="match status" value="1"/>
</dbReference>
<dbReference type="SUPFAM" id="SSF56731">
    <property type="entry name" value="DNA primase core"/>
    <property type="match status" value="1"/>
</dbReference>
<name>A0AAW8ARZ7_KLEPN</name>
<dbReference type="EMBL" id="JAUUIA010001379">
    <property type="protein sequence ID" value="MDP0971892.1"/>
    <property type="molecule type" value="Genomic_DNA"/>
</dbReference>
<sequence length="79" mass="8914">ENSVVIPINDGFGKPVGFSRRFLEPGSGPKYKNSRNDEVFNKGQILYNLDKARKHAHDGLVVLEGYFDVLSAWQCGFRN</sequence>
<dbReference type="Gene3D" id="3.40.1360.10">
    <property type="match status" value="1"/>
</dbReference>
<dbReference type="GO" id="GO:0005737">
    <property type="term" value="C:cytoplasm"/>
    <property type="evidence" value="ECO:0007669"/>
    <property type="project" value="TreeGrafter"/>
</dbReference>
<dbReference type="Proteomes" id="UP001244490">
    <property type="component" value="Unassembled WGS sequence"/>
</dbReference>
<feature type="non-terminal residue" evidence="2">
    <location>
        <position position="79"/>
    </location>
</feature>
<dbReference type="GO" id="GO:0006269">
    <property type="term" value="P:DNA replication, synthesis of primer"/>
    <property type="evidence" value="ECO:0007669"/>
    <property type="project" value="TreeGrafter"/>
</dbReference>
<keyword evidence="2" id="KW-0808">Transferase</keyword>
<dbReference type="InterPro" id="IPR050219">
    <property type="entry name" value="DnaG_primase"/>
</dbReference>
<comment type="caution">
    <text evidence="2">The sequence shown here is derived from an EMBL/GenBank/DDBJ whole genome shotgun (WGS) entry which is preliminary data.</text>
</comment>
<dbReference type="InterPro" id="IPR037068">
    <property type="entry name" value="DNA_primase_core_N_sf"/>
</dbReference>
<proteinExistence type="predicted"/>
<feature type="non-terminal residue" evidence="2">
    <location>
        <position position="1"/>
    </location>
</feature>
<evidence type="ECO:0000313" key="2">
    <source>
        <dbReference type="EMBL" id="MDP0971892.1"/>
    </source>
</evidence>
<accession>A0AAW8ARZ7</accession>
<dbReference type="Pfam" id="PF08275">
    <property type="entry name" value="DNAG_N"/>
    <property type="match status" value="1"/>
</dbReference>
<evidence type="ECO:0000313" key="3">
    <source>
        <dbReference type="Proteomes" id="UP001244490"/>
    </source>
</evidence>
<organism evidence="2 3">
    <name type="scientific">Klebsiella pneumoniae</name>
    <dbReference type="NCBI Taxonomy" id="573"/>
    <lineage>
        <taxon>Bacteria</taxon>
        <taxon>Pseudomonadati</taxon>
        <taxon>Pseudomonadota</taxon>
        <taxon>Gammaproteobacteria</taxon>
        <taxon>Enterobacterales</taxon>
        <taxon>Enterobacteriaceae</taxon>
        <taxon>Klebsiella/Raoultella group</taxon>
        <taxon>Klebsiella</taxon>
        <taxon>Klebsiella pneumoniae complex</taxon>
    </lineage>
</organism>
<keyword evidence="2" id="KW-0548">Nucleotidyltransferase</keyword>
<dbReference type="GO" id="GO:0016779">
    <property type="term" value="F:nucleotidyltransferase activity"/>
    <property type="evidence" value="ECO:0007669"/>
    <property type="project" value="UniProtKB-KW"/>
</dbReference>
<dbReference type="InterPro" id="IPR013264">
    <property type="entry name" value="DNAG_N"/>
</dbReference>
<evidence type="ECO:0000259" key="1">
    <source>
        <dbReference type="Pfam" id="PF08275"/>
    </source>
</evidence>
<feature type="domain" description="DNA primase DNAG catalytic core N-terminal" evidence="1">
    <location>
        <begin position="2"/>
        <end position="53"/>
    </location>
</feature>
<dbReference type="EC" id="2.7.7.-" evidence="2"/>
<dbReference type="PANTHER" id="PTHR30313:SF2">
    <property type="entry name" value="DNA PRIMASE"/>
    <property type="match status" value="1"/>
</dbReference>
<dbReference type="Gene3D" id="3.90.980.10">
    <property type="entry name" value="DNA primase, catalytic core, N-terminal domain"/>
    <property type="match status" value="1"/>
</dbReference>